<dbReference type="InterPro" id="IPR022649">
    <property type="entry name" value="Pr_cel_nuc_antig_C"/>
</dbReference>
<dbReference type="Pfam" id="PF00705">
    <property type="entry name" value="PCNA_N"/>
    <property type="match status" value="1"/>
</dbReference>
<dbReference type="SUPFAM" id="SSF55979">
    <property type="entry name" value="DNA clamp"/>
    <property type="match status" value="2"/>
</dbReference>
<dbReference type="PANTHER" id="PTHR11352:SF0">
    <property type="entry name" value="PROLIFERATING CELL NUCLEAR ANTIGEN"/>
    <property type="match status" value="1"/>
</dbReference>
<dbReference type="HAMAP" id="MF_00317">
    <property type="entry name" value="DNApol_clamp_arch"/>
    <property type="match status" value="1"/>
</dbReference>
<dbReference type="SMR" id="A7ULF8"/>
<evidence type="ECO:0000256" key="4">
    <source>
        <dbReference type="ARBA" id="ARBA00023125"/>
    </source>
</evidence>
<accession>A7ULF8</accession>
<evidence type="ECO:0000256" key="6">
    <source>
        <dbReference type="RuleBase" id="RU000641"/>
    </source>
</evidence>
<proteinExistence type="evidence at transcript level"/>
<evidence type="ECO:0000256" key="5">
    <source>
        <dbReference type="ARBA" id="ARBA00023242"/>
    </source>
</evidence>
<dbReference type="PANTHER" id="PTHR11352">
    <property type="entry name" value="PROLIFERATING CELL NUCLEAR ANTIGEN"/>
    <property type="match status" value="1"/>
</dbReference>
<dbReference type="PROSITE" id="PS01251">
    <property type="entry name" value="PCNA_1"/>
    <property type="match status" value="1"/>
</dbReference>
<dbReference type="NCBIfam" id="TIGR00590">
    <property type="entry name" value="pcna"/>
    <property type="match status" value="1"/>
</dbReference>
<keyword evidence="4 7" id="KW-0238">DNA-binding</keyword>
<evidence type="ECO:0000259" key="9">
    <source>
        <dbReference type="Pfam" id="PF02747"/>
    </source>
</evidence>
<dbReference type="GO" id="GO:0006298">
    <property type="term" value="P:mismatch repair"/>
    <property type="evidence" value="ECO:0007669"/>
    <property type="project" value="TreeGrafter"/>
</dbReference>
<comment type="function">
    <text evidence="6">This protein is an auxiliary protein of DNA polymerase delta and is involved in the control of eukaryotic DNA replication by increasing the polymerase's processivity during elongation of the leading strand.</text>
</comment>
<keyword evidence="5 6" id="KW-0539">Nucleus</keyword>
<dbReference type="GO" id="GO:0019985">
    <property type="term" value="P:translesion synthesis"/>
    <property type="evidence" value="ECO:0007669"/>
    <property type="project" value="TreeGrafter"/>
</dbReference>
<dbReference type="GO" id="GO:0006275">
    <property type="term" value="P:regulation of DNA replication"/>
    <property type="evidence" value="ECO:0007669"/>
    <property type="project" value="InterPro"/>
</dbReference>
<comment type="subcellular location">
    <subcellularLocation>
        <location evidence="1 6">Nucleus</location>
    </subcellularLocation>
</comment>
<dbReference type="GO" id="GO:0043626">
    <property type="term" value="C:PCNA complex"/>
    <property type="evidence" value="ECO:0007669"/>
    <property type="project" value="TreeGrafter"/>
</dbReference>
<dbReference type="InterPro" id="IPR022648">
    <property type="entry name" value="Pr_cel_nuc_antig_N"/>
</dbReference>
<comment type="similarity">
    <text evidence="2 7">Belongs to the PCNA family.</text>
</comment>
<evidence type="ECO:0000256" key="7">
    <source>
        <dbReference type="RuleBase" id="RU003671"/>
    </source>
</evidence>
<dbReference type="PRINTS" id="PR00339">
    <property type="entry name" value="PCNACYCLIN"/>
</dbReference>
<dbReference type="InterPro" id="IPR000730">
    <property type="entry name" value="Pr_cel_nuc_antig"/>
</dbReference>
<dbReference type="PROSITE" id="PS00293">
    <property type="entry name" value="PCNA_2"/>
    <property type="match status" value="1"/>
</dbReference>
<dbReference type="EMBL" id="EU078559">
    <property type="protein sequence ID" value="ABU52988.1"/>
    <property type="molecule type" value="mRNA"/>
</dbReference>
<sequence>MVLEAQLQQAVLLKKVVDAMKDLCKEVNFDCSEKGLQVQSMDSSHVALVALMLRESAFSEFKCDRAASLGMNVESLGKIFKMCGPNDSLKLKWQNDADTVSFQCESGEDDRIADFDLKLMQIESEHMEIPEQQYKVLARLPSAEFMKICRDLKEFGETMQIQASKEGIRFSVQGDIGTGNVMLKPRESDKPEEKVTLTVHESVTATFALRYLVTFSKAAPLCSTVELGLGPDSPLSVKYELENADNGFMQFYLAPKIDE</sequence>
<evidence type="ECO:0000256" key="1">
    <source>
        <dbReference type="ARBA" id="ARBA00004123"/>
    </source>
</evidence>
<dbReference type="FunFam" id="3.10.150.10:FF:000006">
    <property type="entry name" value="Proliferating cell nuclear antigen"/>
    <property type="match status" value="1"/>
</dbReference>
<feature type="domain" description="Proliferating cell nuclear antigen PCNA N-terminal" evidence="8">
    <location>
        <begin position="3"/>
        <end position="124"/>
    </location>
</feature>
<dbReference type="InterPro" id="IPR022659">
    <property type="entry name" value="Pr_cel_nuc_antig_CS"/>
</dbReference>
<organism evidence="10">
    <name type="scientific">Karenia brevis</name>
    <name type="common">Red tide dinoflagellate</name>
    <name type="synonym">Gymnodinium breve</name>
    <dbReference type="NCBI Taxonomy" id="156230"/>
    <lineage>
        <taxon>Eukaryota</taxon>
        <taxon>Sar</taxon>
        <taxon>Alveolata</taxon>
        <taxon>Dinophyceae</taxon>
        <taxon>Gymnodiniales</taxon>
        <taxon>Kareniaceae</taxon>
        <taxon>Karenia</taxon>
    </lineage>
</organism>
<name>A7ULF8_KARBR</name>
<evidence type="ECO:0000256" key="3">
    <source>
        <dbReference type="ARBA" id="ARBA00022705"/>
    </source>
</evidence>
<dbReference type="FunFam" id="3.70.10.10:FF:000001">
    <property type="entry name" value="Proliferating cell nuclear antigen"/>
    <property type="match status" value="1"/>
</dbReference>
<evidence type="ECO:0000313" key="10">
    <source>
        <dbReference type="EMBL" id="ABU52988.1"/>
    </source>
</evidence>
<dbReference type="CDD" id="cd00577">
    <property type="entry name" value="PCNA"/>
    <property type="match status" value="1"/>
</dbReference>
<feature type="domain" description="Proliferating cell nuclear antigen PCNA C-terminal" evidence="9">
    <location>
        <begin position="129"/>
        <end position="256"/>
    </location>
</feature>
<dbReference type="Pfam" id="PF02747">
    <property type="entry name" value="PCNA_C"/>
    <property type="match status" value="1"/>
</dbReference>
<dbReference type="Gene3D" id="3.10.150.10">
    <property type="entry name" value="DNA Polymerase III, subunit A, domain 2"/>
    <property type="match status" value="2"/>
</dbReference>
<dbReference type="AlphaFoldDB" id="A7ULF8"/>
<reference evidence="10" key="1">
    <citation type="journal article" date="2007" name="J. Eukaryot. Microbiol.">
        <title>Spliced leader RNA-mediated trans-splicing in a dinoflagellate, Karenia brevis.</title>
        <authorList>
            <person name="Lidie K.B."/>
            <person name="Van Dolah F.M."/>
        </authorList>
    </citation>
    <scope>NUCLEOTIDE SEQUENCE</scope>
    <source>
        <strain evidence="10">Wilson</strain>
    </source>
</reference>
<dbReference type="GO" id="GO:0003677">
    <property type="term" value="F:DNA binding"/>
    <property type="evidence" value="ECO:0007669"/>
    <property type="project" value="UniProtKB-KW"/>
</dbReference>
<dbReference type="InterPro" id="IPR046938">
    <property type="entry name" value="DNA_clamp_sf"/>
</dbReference>
<evidence type="ECO:0000256" key="2">
    <source>
        <dbReference type="ARBA" id="ARBA00010462"/>
    </source>
</evidence>
<evidence type="ECO:0000259" key="8">
    <source>
        <dbReference type="Pfam" id="PF00705"/>
    </source>
</evidence>
<keyword evidence="3 7" id="KW-0235">DNA replication</keyword>
<protein>
    <recommendedName>
        <fullName evidence="6">DNA sliding clamp PCNA</fullName>
    </recommendedName>
</protein>
<dbReference type="GO" id="GO:0030337">
    <property type="term" value="F:DNA polymerase processivity factor activity"/>
    <property type="evidence" value="ECO:0007669"/>
    <property type="project" value="InterPro"/>
</dbReference>
<dbReference type="GO" id="GO:0006272">
    <property type="term" value="P:leading strand elongation"/>
    <property type="evidence" value="ECO:0007669"/>
    <property type="project" value="TreeGrafter"/>
</dbReference>